<dbReference type="Proteomes" id="UP000094197">
    <property type="component" value="Chromosome 1"/>
</dbReference>
<feature type="modified residue" description="4-aspartylphosphate" evidence="2">
    <location>
        <position position="194"/>
    </location>
</feature>
<dbReference type="PANTHER" id="PTHR44591:SF23">
    <property type="entry name" value="CHEY SUBFAMILY"/>
    <property type="match status" value="1"/>
</dbReference>
<dbReference type="RefSeq" id="WP_069605888.1">
    <property type="nucleotide sequence ID" value="NZ_CP015217.1"/>
</dbReference>
<proteinExistence type="predicted"/>
<dbReference type="EMBL" id="CP015217">
    <property type="protein sequence ID" value="AOP32638.1"/>
    <property type="molecule type" value="Genomic_DNA"/>
</dbReference>
<gene>
    <name evidence="4" type="ORF">A0128_01375</name>
</gene>
<keyword evidence="5" id="KW-1185">Reference proteome</keyword>
<dbReference type="Gene3D" id="3.40.50.2300">
    <property type="match status" value="2"/>
</dbReference>
<evidence type="ECO:0000259" key="3">
    <source>
        <dbReference type="PROSITE" id="PS50110"/>
    </source>
</evidence>
<feature type="domain" description="Response regulatory" evidence="3">
    <location>
        <begin position="143"/>
        <end position="260"/>
    </location>
</feature>
<reference evidence="4 5" key="1">
    <citation type="submission" date="2016-04" db="EMBL/GenBank/DDBJ databases">
        <title>Complete genome seqeunce of Leptospira alstonii serovar Room22.</title>
        <authorList>
            <person name="Nally J.E."/>
            <person name="Bayles D.O."/>
            <person name="Hurley D."/>
            <person name="Fanning S."/>
            <person name="McMahon B.J."/>
            <person name="Arent Z."/>
        </authorList>
    </citation>
    <scope>NUCLEOTIDE SEQUENCE [LARGE SCALE GENOMIC DNA]</scope>
    <source>
        <strain evidence="4 5">GWTS #1</strain>
    </source>
</reference>
<dbReference type="InterPro" id="IPR001789">
    <property type="entry name" value="Sig_transdc_resp-reg_receiver"/>
</dbReference>
<dbReference type="KEGG" id="laj:A0128_01375"/>
<keyword evidence="1 2" id="KW-0597">Phosphoprotein</keyword>
<dbReference type="PROSITE" id="PS50110">
    <property type="entry name" value="RESPONSE_REGULATORY"/>
    <property type="match status" value="2"/>
</dbReference>
<dbReference type="SMART" id="SM00448">
    <property type="entry name" value="REC"/>
    <property type="match status" value="2"/>
</dbReference>
<organism evidence="4 5">
    <name type="scientific">Leptospira tipperaryensis</name>
    <dbReference type="NCBI Taxonomy" id="2564040"/>
    <lineage>
        <taxon>Bacteria</taxon>
        <taxon>Pseudomonadati</taxon>
        <taxon>Spirochaetota</taxon>
        <taxon>Spirochaetia</taxon>
        <taxon>Leptospirales</taxon>
        <taxon>Leptospiraceae</taxon>
        <taxon>Leptospira</taxon>
    </lineage>
</organism>
<evidence type="ECO:0000256" key="2">
    <source>
        <dbReference type="PROSITE-ProRule" id="PRU00169"/>
    </source>
</evidence>
<protein>
    <recommendedName>
        <fullName evidence="3">Response regulatory domain-containing protein</fullName>
    </recommendedName>
</protein>
<evidence type="ECO:0000313" key="5">
    <source>
        <dbReference type="Proteomes" id="UP000094197"/>
    </source>
</evidence>
<evidence type="ECO:0000313" key="4">
    <source>
        <dbReference type="EMBL" id="AOP32638.1"/>
    </source>
</evidence>
<accession>A0A1D7USU1</accession>
<dbReference type="PANTHER" id="PTHR44591">
    <property type="entry name" value="STRESS RESPONSE REGULATOR PROTEIN 1"/>
    <property type="match status" value="1"/>
</dbReference>
<dbReference type="InterPro" id="IPR050595">
    <property type="entry name" value="Bact_response_regulator"/>
</dbReference>
<dbReference type="AlphaFoldDB" id="A0A1D7USU1"/>
<dbReference type="OrthoDB" id="328821at2"/>
<dbReference type="CDD" id="cd00156">
    <property type="entry name" value="REC"/>
    <property type="match status" value="1"/>
</dbReference>
<feature type="domain" description="Response regulatory" evidence="3">
    <location>
        <begin position="2"/>
        <end position="124"/>
    </location>
</feature>
<sequence length="260" mass="29076">MKVLVLDSGATVRKIISSFFPSEDFQIVEAATAKEGLDLAFQESFDLITIGMVLPDADGFSVCKIIRGSLRDKKSSACKDSKIYLITSGDIDSNRDKAIEFGFDGIYPKPSGIEEFKAVIEKIIELAYGQENTTHVVSQDHKKIAIVDDSELNLLLLGKILKKNGFQVQAFTEGKKALEFLLSTDMEISHIFTDWVMPDFSGEEFVEAMRKQNRFDSIPIAVITGLEENEGISISKLPKNVQILHKPYSERSILEYIQKN</sequence>
<dbReference type="SUPFAM" id="SSF52172">
    <property type="entry name" value="CheY-like"/>
    <property type="match status" value="2"/>
</dbReference>
<dbReference type="GO" id="GO:0000160">
    <property type="term" value="P:phosphorelay signal transduction system"/>
    <property type="evidence" value="ECO:0007669"/>
    <property type="project" value="InterPro"/>
</dbReference>
<comment type="caution">
    <text evidence="2">Lacks conserved residue(s) required for the propagation of feature annotation.</text>
</comment>
<name>A0A1D7USU1_9LEPT</name>
<evidence type="ECO:0000256" key="1">
    <source>
        <dbReference type="ARBA" id="ARBA00022553"/>
    </source>
</evidence>
<dbReference type="Pfam" id="PF00072">
    <property type="entry name" value="Response_reg"/>
    <property type="match status" value="2"/>
</dbReference>
<dbReference type="InterPro" id="IPR011006">
    <property type="entry name" value="CheY-like_superfamily"/>
</dbReference>